<evidence type="ECO:0000313" key="2">
    <source>
        <dbReference type="EMBL" id="KAI9243611.1"/>
    </source>
</evidence>
<organism evidence="2 3">
    <name type="scientific">Phascolomyces articulosus</name>
    <dbReference type="NCBI Taxonomy" id="60185"/>
    <lineage>
        <taxon>Eukaryota</taxon>
        <taxon>Fungi</taxon>
        <taxon>Fungi incertae sedis</taxon>
        <taxon>Mucoromycota</taxon>
        <taxon>Mucoromycotina</taxon>
        <taxon>Mucoromycetes</taxon>
        <taxon>Mucorales</taxon>
        <taxon>Lichtheimiaceae</taxon>
        <taxon>Phascolomyces</taxon>
    </lineage>
</organism>
<evidence type="ECO:0000313" key="3">
    <source>
        <dbReference type="Proteomes" id="UP001209540"/>
    </source>
</evidence>
<sequence>MKITWNNLTATTTTKMELFKGFGFSTSKKSRRLNETKMAILATLCGNDYAPKYPNLPIARLVHILKHMKSPAKEDLYADLFMEQVIEKINKDSTIAKPKNKKNINTQRFNIALHQFCMPQVTGVTLEDNEKLCCYYDALPINKNESILHQLGNEFDLLPWSKNDHSLIENTPTLRKRQQELLLLQQQQKNTISNDTLSSIQQQSATTSIQPLVQITFNKSSIMSLLASSKAHIFTLSALVICYFPLLFFLFYIYMVIIIFLCMSFILSSSTTNPTSSSSKKIHSK</sequence>
<keyword evidence="1" id="KW-1133">Transmembrane helix</keyword>
<reference evidence="2" key="1">
    <citation type="journal article" date="2022" name="IScience">
        <title>Evolution of zygomycete secretomes and the origins of terrestrial fungal ecologies.</title>
        <authorList>
            <person name="Chang Y."/>
            <person name="Wang Y."/>
            <person name="Mondo S."/>
            <person name="Ahrendt S."/>
            <person name="Andreopoulos W."/>
            <person name="Barry K."/>
            <person name="Beard J."/>
            <person name="Benny G.L."/>
            <person name="Blankenship S."/>
            <person name="Bonito G."/>
            <person name="Cuomo C."/>
            <person name="Desiro A."/>
            <person name="Gervers K.A."/>
            <person name="Hundley H."/>
            <person name="Kuo A."/>
            <person name="LaButti K."/>
            <person name="Lang B.F."/>
            <person name="Lipzen A."/>
            <person name="O'Donnell K."/>
            <person name="Pangilinan J."/>
            <person name="Reynolds N."/>
            <person name="Sandor L."/>
            <person name="Smith M.E."/>
            <person name="Tsang A."/>
            <person name="Grigoriev I.V."/>
            <person name="Stajich J.E."/>
            <person name="Spatafora J.W."/>
        </authorList>
    </citation>
    <scope>NUCLEOTIDE SEQUENCE</scope>
    <source>
        <strain evidence="2">RSA 2281</strain>
    </source>
</reference>
<comment type="caution">
    <text evidence="2">The sequence shown here is derived from an EMBL/GenBank/DDBJ whole genome shotgun (WGS) entry which is preliminary data.</text>
</comment>
<evidence type="ECO:0000256" key="1">
    <source>
        <dbReference type="SAM" id="Phobius"/>
    </source>
</evidence>
<dbReference type="AlphaFoldDB" id="A0AAD5JLB2"/>
<feature type="transmembrane region" description="Helical" evidence="1">
    <location>
        <begin position="233"/>
        <end position="266"/>
    </location>
</feature>
<reference evidence="2" key="2">
    <citation type="submission" date="2023-02" db="EMBL/GenBank/DDBJ databases">
        <authorList>
            <consortium name="DOE Joint Genome Institute"/>
            <person name="Mondo S.J."/>
            <person name="Chang Y."/>
            <person name="Wang Y."/>
            <person name="Ahrendt S."/>
            <person name="Andreopoulos W."/>
            <person name="Barry K."/>
            <person name="Beard J."/>
            <person name="Benny G.L."/>
            <person name="Blankenship S."/>
            <person name="Bonito G."/>
            <person name="Cuomo C."/>
            <person name="Desiro A."/>
            <person name="Gervers K.A."/>
            <person name="Hundley H."/>
            <person name="Kuo A."/>
            <person name="LaButti K."/>
            <person name="Lang B.F."/>
            <person name="Lipzen A."/>
            <person name="O'Donnell K."/>
            <person name="Pangilinan J."/>
            <person name="Reynolds N."/>
            <person name="Sandor L."/>
            <person name="Smith M.W."/>
            <person name="Tsang A."/>
            <person name="Grigoriev I.V."/>
            <person name="Stajich J.E."/>
            <person name="Spatafora J.W."/>
        </authorList>
    </citation>
    <scope>NUCLEOTIDE SEQUENCE</scope>
    <source>
        <strain evidence="2">RSA 2281</strain>
    </source>
</reference>
<name>A0AAD5JLB2_9FUNG</name>
<protein>
    <submittedName>
        <fullName evidence="2">Uncharacterized protein</fullName>
    </submittedName>
</protein>
<keyword evidence="1" id="KW-0472">Membrane</keyword>
<gene>
    <name evidence="2" type="ORF">BDA99DRAFT_317027</name>
</gene>
<proteinExistence type="predicted"/>
<dbReference type="EMBL" id="JAIXMP010000069">
    <property type="protein sequence ID" value="KAI9243611.1"/>
    <property type="molecule type" value="Genomic_DNA"/>
</dbReference>
<accession>A0AAD5JLB2</accession>
<dbReference type="Proteomes" id="UP001209540">
    <property type="component" value="Unassembled WGS sequence"/>
</dbReference>
<keyword evidence="3" id="KW-1185">Reference proteome</keyword>
<keyword evidence="1" id="KW-0812">Transmembrane</keyword>